<dbReference type="FunFam" id="3.30.565.10:FF:000010">
    <property type="entry name" value="Sensor histidine kinase RcsC"/>
    <property type="match status" value="1"/>
</dbReference>
<evidence type="ECO:0000313" key="24">
    <source>
        <dbReference type="EMBL" id="MBB1126112.1"/>
    </source>
</evidence>
<evidence type="ECO:0000256" key="13">
    <source>
        <dbReference type="ARBA" id="ARBA00023136"/>
    </source>
</evidence>
<evidence type="ECO:0000256" key="17">
    <source>
        <dbReference type="PROSITE-ProRule" id="PRU00169"/>
    </source>
</evidence>
<dbReference type="Gene3D" id="1.20.120.160">
    <property type="entry name" value="HPT domain"/>
    <property type="match status" value="1"/>
</dbReference>
<feature type="domain" description="Histidine kinase" evidence="19">
    <location>
        <begin position="330"/>
        <end position="555"/>
    </location>
</feature>
<dbReference type="CDD" id="cd16922">
    <property type="entry name" value="HATPase_EvgS-ArcB-TorS-like"/>
    <property type="match status" value="1"/>
</dbReference>
<evidence type="ECO:0000256" key="2">
    <source>
        <dbReference type="ARBA" id="ARBA00004651"/>
    </source>
</evidence>
<dbReference type="Pfam" id="PF00072">
    <property type="entry name" value="Response_reg"/>
    <property type="match status" value="1"/>
</dbReference>
<dbReference type="InterPro" id="IPR011006">
    <property type="entry name" value="CheY-like_superfamily"/>
</dbReference>
<dbReference type="CDD" id="cd00088">
    <property type="entry name" value="HPT"/>
    <property type="match status" value="1"/>
</dbReference>
<feature type="domain" description="PAC" evidence="22">
    <location>
        <begin position="246"/>
        <end position="298"/>
    </location>
</feature>
<dbReference type="Pfam" id="PF01627">
    <property type="entry name" value="Hpt"/>
    <property type="match status" value="1"/>
</dbReference>
<dbReference type="InterPro" id="IPR001789">
    <property type="entry name" value="Sig_transdc_resp-reg_receiver"/>
</dbReference>
<dbReference type="GO" id="GO:0000155">
    <property type="term" value="F:phosphorelay sensor kinase activity"/>
    <property type="evidence" value="ECO:0007669"/>
    <property type="project" value="InterPro"/>
</dbReference>
<dbReference type="SMART" id="SM00448">
    <property type="entry name" value="REC"/>
    <property type="match status" value="1"/>
</dbReference>
<evidence type="ECO:0000256" key="9">
    <source>
        <dbReference type="ARBA" id="ARBA00022777"/>
    </source>
</evidence>
<evidence type="ECO:0000313" key="25">
    <source>
        <dbReference type="Proteomes" id="UP000548632"/>
    </source>
</evidence>
<dbReference type="PROSITE" id="PS50110">
    <property type="entry name" value="RESPONSE_REGULATORY"/>
    <property type="match status" value="1"/>
</dbReference>
<gene>
    <name evidence="24" type="ORF">HUK38_07695</name>
</gene>
<dbReference type="InterPro" id="IPR036890">
    <property type="entry name" value="HATPase_C_sf"/>
</dbReference>
<keyword evidence="7" id="KW-0812">Transmembrane</keyword>
<feature type="modified residue" description="Phosphohistidine" evidence="16">
    <location>
        <position position="909"/>
    </location>
</feature>
<dbReference type="InterPro" id="IPR035965">
    <property type="entry name" value="PAS-like_dom_sf"/>
</dbReference>
<evidence type="ECO:0000256" key="3">
    <source>
        <dbReference type="ARBA" id="ARBA00012438"/>
    </source>
</evidence>
<sequence>MIQATIRDITARNTSKALQNAIFNSANFSSIATDAKGVIQIFNVGAERMLGYTSADMLNKITPADISDPQEVIARAAALSIELGTPITPGFEALVFKASRGIEDIYELTYIRKDGSRCPAVVSVTALRDAQNAIIGYLLIGTDNTARKQAEAALLKAGALQNAIFNSANFSSIATDAKGVIQIFNVGAERMLGYTSADMLNKITPADISDPQEVIARAAALSIELGTPITPGFEALVFKASRGIEDIYELTYIRKDGSRFPAVVSVTALRDAQNAIIGYLLIGTDNTARRQVEIEREMLDQALKQKNVELESAKTAAEKANLAKSEFLAAMSHEIRTPMNGVIGMIDVLQQSSLNKSQMAMANIIRDSAFALLAVINDILDFSKIEAGKLQLDCVMMGVADVVEQVCEVMDRMALKKGVELTLFTDPAIPDVVIGDPGRLRQILINLANNAIKFSSGKQRPGRVSVRVILVEIQPEQVILEFQIADNGIGIDENTLTRLFTPFIQADTSTTRHFGGTGLGLAISRQLASLMDGEITVQSTPNQGSLFSVRIPFALPTQPCSGIDQEQPTPPPITPDSYLVAGLPCLVMDGADGTADDLITYLTYDRAMVDRAADLTTARQWIANRAAGRSIVVIDARNANFPLDDLRATALAYPDSDTHFVVIGREPCEEDVNLVLVNGNVLTRRALLNAVAIAAGRAKAPDIERLLNEDEIYAAAPPLSHETMQRRGSLILVAEDNDINQNVILHQLALLGYVADLADNGRAALTRWRSGQHALLLTDLNMPEMDGYELTAAIRHAEDAGQRLPIIALTANALKSEEIRCKAAGMDDYLSKPVLFDRLQAMLEKWLPMSVAPALAVFDRTVLPALVGDEPAVLAEFLHDYRFSAQQAALEIRTAVQQCNWKAVGDGAHKLKSSSRSVGALALGEICAQLEQAGKAGDAVTAQALAIEFERDLAAVFAALHSELGA</sequence>
<dbReference type="CDD" id="cd00130">
    <property type="entry name" value="PAS"/>
    <property type="match status" value="2"/>
</dbReference>
<evidence type="ECO:0000256" key="1">
    <source>
        <dbReference type="ARBA" id="ARBA00000085"/>
    </source>
</evidence>
<dbReference type="InterPro" id="IPR003661">
    <property type="entry name" value="HisK_dim/P_dom"/>
</dbReference>
<keyword evidence="5 17" id="KW-0597">Phosphoprotein</keyword>
<dbReference type="SMART" id="SM00388">
    <property type="entry name" value="HisKA"/>
    <property type="match status" value="1"/>
</dbReference>
<comment type="subcellular location">
    <subcellularLocation>
        <location evidence="2">Cell membrane</location>
        <topology evidence="2">Multi-pass membrane protein</topology>
    </subcellularLocation>
</comment>
<keyword evidence="12" id="KW-0902">Two-component regulatory system</keyword>
<comment type="caution">
    <text evidence="24">The sequence shown here is derived from an EMBL/GenBank/DDBJ whole genome shotgun (WGS) entry which is preliminary data.</text>
</comment>
<protein>
    <recommendedName>
        <fullName evidence="15">Sensory/regulatory protein RpfC</fullName>
        <ecNumber evidence="3">2.7.13.3</ecNumber>
    </recommendedName>
</protein>
<proteinExistence type="predicted"/>
<dbReference type="InterPro" id="IPR000014">
    <property type="entry name" value="PAS"/>
</dbReference>
<evidence type="ECO:0000256" key="16">
    <source>
        <dbReference type="PROSITE-ProRule" id="PRU00110"/>
    </source>
</evidence>
<dbReference type="InterPro" id="IPR036097">
    <property type="entry name" value="HisK_dim/P_sf"/>
</dbReference>
<evidence type="ECO:0000256" key="18">
    <source>
        <dbReference type="SAM" id="Coils"/>
    </source>
</evidence>
<keyword evidence="4" id="KW-1003">Cell membrane</keyword>
<dbReference type="CDD" id="cd17546">
    <property type="entry name" value="REC_hyHK_CKI1_RcsC-like"/>
    <property type="match status" value="1"/>
</dbReference>
<evidence type="ECO:0000256" key="12">
    <source>
        <dbReference type="ARBA" id="ARBA00023012"/>
    </source>
</evidence>
<dbReference type="PANTHER" id="PTHR45339:SF1">
    <property type="entry name" value="HYBRID SIGNAL TRANSDUCTION HISTIDINE KINASE J"/>
    <property type="match status" value="1"/>
</dbReference>
<evidence type="ECO:0000256" key="7">
    <source>
        <dbReference type="ARBA" id="ARBA00022692"/>
    </source>
</evidence>
<feature type="modified residue" description="4-aspartylphosphate" evidence="17">
    <location>
        <position position="779"/>
    </location>
</feature>
<evidence type="ECO:0000259" key="20">
    <source>
        <dbReference type="PROSITE" id="PS50110"/>
    </source>
</evidence>
<dbReference type="GO" id="GO:0005886">
    <property type="term" value="C:plasma membrane"/>
    <property type="evidence" value="ECO:0007669"/>
    <property type="project" value="UniProtKB-SubCell"/>
</dbReference>
<evidence type="ECO:0000256" key="15">
    <source>
        <dbReference type="ARBA" id="ARBA00068150"/>
    </source>
</evidence>
<evidence type="ECO:0000259" key="23">
    <source>
        <dbReference type="PROSITE" id="PS50894"/>
    </source>
</evidence>
<dbReference type="Gene3D" id="1.10.287.130">
    <property type="match status" value="1"/>
</dbReference>
<dbReference type="EC" id="2.7.13.3" evidence="3"/>
<dbReference type="SMART" id="SM00073">
    <property type="entry name" value="HPT"/>
    <property type="match status" value="1"/>
</dbReference>
<keyword evidence="10" id="KW-0067">ATP-binding</keyword>
<feature type="domain" description="PAS" evidence="21">
    <location>
        <begin position="15"/>
        <end position="71"/>
    </location>
</feature>
<dbReference type="Gene3D" id="3.40.50.2300">
    <property type="match status" value="1"/>
</dbReference>
<organism evidence="24 25">
    <name type="scientific">Thiospirillum jenense</name>
    <dbReference type="NCBI Taxonomy" id="1653858"/>
    <lineage>
        <taxon>Bacteria</taxon>
        <taxon>Pseudomonadati</taxon>
        <taxon>Pseudomonadota</taxon>
        <taxon>Gammaproteobacteria</taxon>
        <taxon>Chromatiales</taxon>
        <taxon>Chromatiaceae</taxon>
        <taxon>Thiospirillum</taxon>
    </lineage>
</organism>
<keyword evidence="9" id="KW-0418">Kinase</keyword>
<evidence type="ECO:0000256" key="11">
    <source>
        <dbReference type="ARBA" id="ARBA00022989"/>
    </source>
</evidence>
<keyword evidence="8" id="KW-0547">Nucleotide-binding</keyword>
<dbReference type="InterPro" id="IPR036641">
    <property type="entry name" value="HPT_dom_sf"/>
</dbReference>
<feature type="domain" description="Response regulatory" evidence="20">
    <location>
        <begin position="730"/>
        <end position="847"/>
    </location>
</feature>
<evidence type="ECO:0000256" key="10">
    <source>
        <dbReference type="ARBA" id="ARBA00022840"/>
    </source>
</evidence>
<evidence type="ECO:0000259" key="19">
    <source>
        <dbReference type="PROSITE" id="PS50109"/>
    </source>
</evidence>
<dbReference type="PANTHER" id="PTHR45339">
    <property type="entry name" value="HYBRID SIGNAL TRANSDUCTION HISTIDINE KINASE J"/>
    <property type="match status" value="1"/>
</dbReference>
<dbReference type="EMBL" id="JABVCQ010000013">
    <property type="protein sequence ID" value="MBB1126112.1"/>
    <property type="molecule type" value="Genomic_DNA"/>
</dbReference>
<evidence type="ECO:0000256" key="4">
    <source>
        <dbReference type="ARBA" id="ARBA00022475"/>
    </source>
</evidence>
<feature type="domain" description="PAS" evidence="21">
    <location>
        <begin position="164"/>
        <end position="213"/>
    </location>
</feature>
<dbReference type="Pfam" id="PF00512">
    <property type="entry name" value="HisKA"/>
    <property type="match status" value="1"/>
</dbReference>
<dbReference type="Gene3D" id="3.30.450.20">
    <property type="entry name" value="PAS domain"/>
    <property type="match status" value="2"/>
</dbReference>
<evidence type="ECO:0000256" key="6">
    <source>
        <dbReference type="ARBA" id="ARBA00022679"/>
    </source>
</evidence>
<dbReference type="PROSITE" id="PS50112">
    <property type="entry name" value="PAS"/>
    <property type="match status" value="2"/>
</dbReference>
<dbReference type="SUPFAM" id="SSF52172">
    <property type="entry name" value="CheY-like"/>
    <property type="match status" value="1"/>
</dbReference>
<evidence type="ECO:0000259" key="21">
    <source>
        <dbReference type="PROSITE" id="PS50112"/>
    </source>
</evidence>
<dbReference type="SUPFAM" id="SSF55874">
    <property type="entry name" value="ATPase domain of HSP90 chaperone/DNA topoisomerase II/histidine kinase"/>
    <property type="match status" value="1"/>
</dbReference>
<accession>A0A839HJF2</accession>
<dbReference type="InterPro" id="IPR001610">
    <property type="entry name" value="PAC"/>
</dbReference>
<keyword evidence="6" id="KW-0808">Transferase</keyword>
<dbReference type="PRINTS" id="PR00344">
    <property type="entry name" value="BCTRLSENSOR"/>
</dbReference>
<evidence type="ECO:0000256" key="14">
    <source>
        <dbReference type="ARBA" id="ARBA00064003"/>
    </source>
</evidence>
<dbReference type="SUPFAM" id="SSF47384">
    <property type="entry name" value="Homodimeric domain of signal transducing histidine kinase"/>
    <property type="match status" value="1"/>
</dbReference>
<dbReference type="PROSITE" id="PS50113">
    <property type="entry name" value="PAC"/>
    <property type="match status" value="2"/>
</dbReference>
<dbReference type="SMART" id="SM00091">
    <property type="entry name" value="PAS"/>
    <property type="match status" value="2"/>
</dbReference>
<keyword evidence="11" id="KW-1133">Transmembrane helix</keyword>
<feature type="coiled-coil region" evidence="18">
    <location>
        <begin position="289"/>
        <end position="323"/>
    </location>
</feature>
<dbReference type="RefSeq" id="WP_182583733.1">
    <property type="nucleotide sequence ID" value="NZ_JABVCQ010000013.1"/>
</dbReference>
<feature type="domain" description="HPt" evidence="23">
    <location>
        <begin position="870"/>
        <end position="966"/>
    </location>
</feature>
<dbReference type="InterPro" id="IPR008207">
    <property type="entry name" value="Sig_transdc_His_kin_Hpt_dom"/>
</dbReference>
<dbReference type="Gene3D" id="3.30.565.10">
    <property type="entry name" value="Histidine kinase-like ATPase, C-terminal domain"/>
    <property type="match status" value="1"/>
</dbReference>
<dbReference type="SUPFAM" id="SSF47226">
    <property type="entry name" value="Histidine-containing phosphotransfer domain, HPT domain"/>
    <property type="match status" value="1"/>
</dbReference>
<dbReference type="InterPro" id="IPR005467">
    <property type="entry name" value="His_kinase_dom"/>
</dbReference>
<evidence type="ECO:0000256" key="8">
    <source>
        <dbReference type="ARBA" id="ARBA00022741"/>
    </source>
</evidence>
<reference evidence="24 25" key="1">
    <citation type="journal article" date="2020" name="Arch. Microbiol.">
        <title>The genome sequence of the giant phototrophic gammaproteobacterium Thiospirillum jenense gives insight into its physiological properties and phylogenetic relationships.</title>
        <authorList>
            <person name="Imhoff J.F."/>
            <person name="Meyer T.E."/>
            <person name="Kyndt J.A."/>
        </authorList>
    </citation>
    <scope>NUCLEOTIDE SEQUENCE [LARGE SCALE GENOMIC DNA]</scope>
    <source>
        <strain evidence="24 25">DSM 216</strain>
    </source>
</reference>
<comment type="subunit">
    <text evidence="14">At low DSF concentrations, interacts with RpfF.</text>
</comment>
<evidence type="ECO:0000256" key="5">
    <source>
        <dbReference type="ARBA" id="ARBA00022553"/>
    </source>
</evidence>
<dbReference type="Pfam" id="PF13426">
    <property type="entry name" value="PAS_9"/>
    <property type="match status" value="2"/>
</dbReference>
<keyword evidence="13" id="KW-0472">Membrane</keyword>
<dbReference type="GO" id="GO:0005524">
    <property type="term" value="F:ATP binding"/>
    <property type="evidence" value="ECO:0007669"/>
    <property type="project" value="UniProtKB-KW"/>
</dbReference>
<dbReference type="FunFam" id="1.10.287.130:FF:000002">
    <property type="entry name" value="Two-component osmosensing histidine kinase"/>
    <property type="match status" value="1"/>
</dbReference>
<dbReference type="SMART" id="SM00387">
    <property type="entry name" value="HATPase_c"/>
    <property type="match status" value="1"/>
</dbReference>
<dbReference type="Pfam" id="PF02518">
    <property type="entry name" value="HATPase_c"/>
    <property type="match status" value="1"/>
</dbReference>
<evidence type="ECO:0000259" key="22">
    <source>
        <dbReference type="PROSITE" id="PS50113"/>
    </source>
</evidence>
<dbReference type="PROSITE" id="PS50109">
    <property type="entry name" value="HIS_KIN"/>
    <property type="match status" value="1"/>
</dbReference>
<dbReference type="InterPro" id="IPR000700">
    <property type="entry name" value="PAS-assoc_C"/>
</dbReference>
<keyword evidence="18" id="KW-0175">Coiled coil</keyword>
<dbReference type="SUPFAM" id="SSF55785">
    <property type="entry name" value="PYP-like sensor domain (PAS domain)"/>
    <property type="match status" value="2"/>
</dbReference>
<dbReference type="InterPro" id="IPR003594">
    <property type="entry name" value="HATPase_dom"/>
</dbReference>
<keyword evidence="25" id="KW-1185">Reference proteome</keyword>
<dbReference type="InterPro" id="IPR004358">
    <property type="entry name" value="Sig_transdc_His_kin-like_C"/>
</dbReference>
<dbReference type="PROSITE" id="PS50894">
    <property type="entry name" value="HPT"/>
    <property type="match status" value="1"/>
</dbReference>
<dbReference type="AlphaFoldDB" id="A0A839HJF2"/>
<dbReference type="SMART" id="SM00086">
    <property type="entry name" value="PAC"/>
    <property type="match status" value="2"/>
</dbReference>
<dbReference type="CDD" id="cd00082">
    <property type="entry name" value="HisKA"/>
    <property type="match status" value="1"/>
</dbReference>
<dbReference type="Proteomes" id="UP000548632">
    <property type="component" value="Unassembled WGS sequence"/>
</dbReference>
<name>A0A839HJF2_9GAMM</name>
<feature type="domain" description="PAC" evidence="22">
    <location>
        <begin position="104"/>
        <end position="156"/>
    </location>
</feature>
<comment type="catalytic activity">
    <reaction evidence="1">
        <text>ATP + protein L-histidine = ADP + protein N-phospho-L-histidine.</text>
        <dbReference type="EC" id="2.7.13.3"/>
    </reaction>
</comment>